<proteinExistence type="predicted"/>
<reference evidence="2 3" key="1">
    <citation type="journal article" date="2020" name="Nat. Commun.">
        <title>Genome of Tripterygium wilfordii and identification of cytochrome P450 involved in triptolide biosynthesis.</title>
        <authorList>
            <person name="Tu L."/>
            <person name="Su P."/>
            <person name="Zhang Z."/>
            <person name="Gao L."/>
            <person name="Wang J."/>
            <person name="Hu T."/>
            <person name="Zhou J."/>
            <person name="Zhang Y."/>
            <person name="Zhao Y."/>
            <person name="Liu Y."/>
            <person name="Song Y."/>
            <person name="Tong Y."/>
            <person name="Lu Y."/>
            <person name="Yang J."/>
            <person name="Xu C."/>
            <person name="Jia M."/>
            <person name="Peters R.J."/>
            <person name="Huang L."/>
            <person name="Gao W."/>
        </authorList>
    </citation>
    <scope>NUCLEOTIDE SEQUENCE [LARGE SCALE GENOMIC DNA]</scope>
    <source>
        <strain evidence="3">cv. XIE 37</strain>
        <tissue evidence="2">Leaf</tissue>
    </source>
</reference>
<evidence type="ECO:0000313" key="2">
    <source>
        <dbReference type="EMBL" id="KAF5741178.1"/>
    </source>
</evidence>
<organism evidence="2 3">
    <name type="scientific">Tripterygium wilfordii</name>
    <name type="common">Thunder God vine</name>
    <dbReference type="NCBI Taxonomy" id="458696"/>
    <lineage>
        <taxon>Eukaryota</taxon>
        <taxon>Viridiplantae</taxon>
        <taxon>Streptophyta</taxon>
        <taxon>Embryophyta</taxon>
        <taxon>Tracheophyta</taxon>
        <taxon>Spermatophyta</taxon>
        <taxon>Magnoliopsida</taxon>
        <taxon>eudicotyledons</taxon>
        <taxon>Gunneridae</taxon>
        <taxon>Pentapetalae</taxon>
        <taxon>rosids</taxon>
        <taxon>fabids</taxon>
        <taxon>Celastrales</taxon>
        <taxon>Celastraceae</taxon>
        <taxon>Tripterygium</taxon>
    </lineage>
</organism>
<dbReference type="Proteomes" id="UP000593562">
    <property type="component" value="Unassembled WGS sequence"/>
</dbReference>
<sequence length="98" mass="11028">METAQNQRKGFMRSKLAKSFSRVTKTIKVRPTPPPTQYGPNSKDFFSAKNLPNPPLIVQKVSSAAFNDDSYGGDPNVDKKATSYILCVRERFNQRETS</sequence>
<protein>
    <submittedName>
        <fullName evidence="2">Uncharacterized protein</fullName>
    </submittedName>
</protein>
<keyword evidence="3" id="KW-1185">Reference proteome</keyword>
<dbReference type="PANTHER" id="PTHR36030">
    <property type="entry name" value="CALMODULIN-BINDING DOMAIN-CONTAINING PROTEIN"/>
    <property type="match status" value="1"/>
</dbReference>
<accession>A0A7J7D4H9</accession>
<dbReference type="InParanoid" id="A0A7J7D4H9"/>
<dbReference type="PANTHER" id="PTHR36030:SF2">
    <property type="entry name" value="DUF4005 DOMAIN-CONTAINING PROTEIN"/>
    <property type="match status" value="1"/>
</dbReference>
<feature type="region of interest" description="Disordered" evidence="1">
    <location>
        <begin position="22"/>
        <end position="50"/>
    </location>
</feature>
<comment type="caution">
    <text evidence="2">The sequence shown here is derived from an EMBL/GenBank/DDBJ whole genome shotgun (WGS) entry which is preliminary data.</text>
</comment>
<dbReference type="EMBL" id="JAAARO010000010">
    <property type="protein sequence ID" value="KAF5741178.1"/>
    <property type="molecule type" value="Genomic_DNA"/>
</dbReference>
<gene>
    <name evidence="2" type="ORF">HS088_TW10G00173</name>
</gene>
<evidence type="ECO:0000313" key="3">
    <source>
        <dbReference type="Proteomes" id="UP000593562"/>
    </source>
</evidence>
<name>A0A7J7D4H9_TRIWF</name>
<dbReference type="AlphaFoldDB" id="A0A7J7D4H9"/>
<evidence type="ECO:0000256" key="1">
    <source>
        <dbReference type="SAM" id="MobiDB-lite"/>
    </source>
</evidence>